<keyword evidence="7" id="KW-0479">Metal-binding</keyword>
<keyword evidence="3" id="KW-0813">Transport</keyword>
<gene>
    <name evidence="14" type="primary">cybH</name>
    <name evidence="14" type="ORF">H2C83_05725</name>
</gene>
<keyword evidence="10" id="KW-0408">Iron</keyword>
<keyword evidence="8" id="KW-0249">Electron transport</keyword>
<accession>A0A7W1XR90</accession>
<keyword evidence="9 12" id="KW-1133">Transmembrane helix</keyword>
<comment type="similarity">
    <text evidence="2">Belongs to the HupC/HyaC/HydC family.</text>
</comment>
<evidence type="ECO:0000256" key="2">
    <source>
        <dbReference type="ARBA" id="ARBA00008622"/>
    </source>
</evidence>
<keyword evidence="6 12" id="KW-0812">Transmembrane</keyword>
<evidence type="ECO:0000313" key="14">
    <source>
        <dbReference type="EMBL" id="MBA4601828.1"/>
    </source>
</evidence>
<keyword evidence="15" id="KW-1185">Reference proteome</keyword>
<dbReference type="AlphaFoldDB" id="A0A7W1XR90"/>
<dbReference type="GO" id="GO:0005506">
    <property type="term" value="F:iron ion binding"/>
    <property type="evidence" value="ECO:0007669"/>
    <property type="project" value="InterPro"/>
</dbReference>
<dbReference type="InterPro" id="IPR016174">
    <property type="entry name" value="Di-haem_cyt_TM"/>
</dbReference>
<keyword evidence="4" id="KW-1003">Cell membrane</keyword>
<dbReference type="Gene3D" id="1.20.950.20">
    <property type="entry name" value="Transmembrane di-heme cytochromes, Chain C"/>
    <property type="match status" value="1"/>
</dbReference>
<keyword evidence="5" id="KW-0349">Heme</keyword>
<evidence type="ECO:0000256" key="7">
    <source>
        <dbReference type="ARBA" id="ARBA00022723"/>
    </source>
</evidence>
<dbReference type="Proteomes" id="UP000538292">
    <property type="component" value="Unassembled WGS sequence"/>
</dbReference>
<dbReference type="GO" id="GO:0022904">
    <property type="term" value="P:respiratory electron transport chain"/>
    <property type="evidence" value="ECO:0007669"/>
    <property type="project" value="InterPro"/>
</dbReference>
<evidence type="ECO:0000313" key="15">
    <source>
        <dbReference type="Proteomes" id="UP000538292"/>
    </source>
</evidence>
<name>A0A7W1XR90_9BACL</name>
<evidence type="ECO:0000256" key="8">
    <source>
        <dbReference type="ARBA" id="ARBA00022982"/>
    </source>
</evidence>
<proteinExistence type="inferred from homology"/>
<dbReference type="Pfam" id="PF01292">
    <property type="entry name" value="Ni_hydr_CYTB"/>
    <property type="match status" value="1"/>
</dbReference>
<organism evidence="14 15">
    <name type="scientific">Thermoactinomyces mirandus</name>
    <dbReference type="NCBI Taxonomy" id="2756294"/>
    <lineage>
        <taxon>Bacteria</taxon>
        <taxon>Bacillati</taxon>
        <taxon>Bacillota</taxon>
        <taxon>Bacilli</taxon>
        <taxon>Bacillales</taxon>
        <taxon>Thermoactinomycetaceae</taxon>
        <taxon>Thermoactinomyces</taxon>
    </lineage>
</organism>
<keyword evidence="11 12" id="KW-0472">Membrane</keyword>
<feature type="transmembrane region" description="Helical" evidence="12">
    <location>
        <begin position="39"/>
        <end position="59"/>
    </location>
</feature>
<evidence type="ECO:0000256" key="11">
    <source>
        <dbReference type="ARBA" id="ARBA00023136"/>
    </source>
</evidence>
<dbReference type="SUPFAM" id="SSF81342">
    <property type="entry name" value="Transmembrane di-heme cytochromes"/>
    <property type="match status" value="1"/>
</dbReference>
<dbReference type="PANTHER" id="PTHR30485:SF0">
    <property type="entry name" value="NI_FE-HYDROGENASE 1 B-TYPE CYTOCHROME SUBUNIT-RELATED"/>
    <property type="match status" value="1"/>
</dbReference>
<feature type="transmembrane region" description="Helical" evidence="12">
    <location>
        <begin position="148"/>
        <end position="170"/>
    </location>
</feature>
<dbReference type="EMBL" id="JACEOL010000018">
    <property type="protein sequence ID" value="MBA4601828.1"/>
    <property type="molecule type" value="Genomic_DNA"/>
</dbReference>
<evidence type="ECO:0000256" key="10">
    <source>
        <dbReference type="ARBA" id="ARBA00023004"/>
    </source>
</evidence>
<evidence type="ECO:0000256" key="1">
    <source>
        <dbReference type="ARBA" id="ARBA00004651"/>
    </source>
</evidence>
<protein>
    <submittedName>
        <fullName evidence="14">Ni/Fe-hydrogenase, b-type cytochrome subunit</fullName>
    </submittedName>
</protein>
<comment type="caution">
    <text evidence="14">The sequence shown here is derived from an EMBL/GenBank/DDBJ whole genome shotgun (WGS) entry which is preliminary data.</text>
</comment>
<evidence type="ECO:0000256" key="12">
    <source>
        <dbReference type="SAM" id="Phobius"/>
    </source>
</evidence>
<dbReference type="NCBIfam" id="TIGR02125">
    <property type="entry name" value="CytB-hydogenase"/>
    <property type="match status" value="1"/>
</dbReference>
<evidence type="ECO:0000256" key="5">
    <source>
        <dbReference type="ARBA" id="ARBA00022617"/>
    </source>
</evidence>
<dbReference type="GO" id="GO:0009055">
    <property type="term" value="F:electron transfer activity"/>
    <property type="evidence" value="ECO:0007669"/>
    <property type="project" value="InterPro"/>
</dbReference>
<dbReference type="InterPro" id="IPR011577">
    <property type="entry name" value="Cyt_b561_bac/Ni-Hgenase"/>
</dbReference>
<feature type="transmembrane region" description="Helical" evidence="12">
    <location>
        <begin position="79"/>
        <end position="101"/>
    </location>
</feature>
<dbReference type="PROSITE" id="PS00883">
    <property type="entry name" value="NI_HGENASE_CYTB_2"/>
    <property type="match status" value="1"/>
</dbReference>
<reference evidence="14 15" key="1">
    <citation type="submission" date="2020-07" db="EMBL/GenBank/DDBJ databases">
        <title>Thermoactinomyces phylogeny.</title>
        <authorList>
            <person name="Dunlap C."/>
        </authorList>
    </citation>
    <scope>NUCLEOTIDE SEQUENCE [LARGE SCALE GENOMIC DNA]</scope>
    <source>
        <strain evidence="14 15">AMNI-1</strain>
    </source>
</reference>
<dbReference type="PANTHER" id="PTHR30485">
    <property type="entry name" value="NI/FE-HYDROGENASE 1 B-TYPE CYTOCHROME SUBUNIT"/>
    <property type="match status" value="1"/>
</dbReference>
<sequence>MEISNTGNPGATYNSSGAISSKSKKNLGRVYVWEAPVRIFHWINAISIVLLMLTGIYIGNPFFSPTVPEEAYYSNIMNWVRYIHFFAAFAFTGNLIFRFYWAFKGNQYARPNPLKKNFWKQVVEATKYYLFLPNKKEHSPGHNKLAELTYLIFIGLGSIIMVLTGFYLYLEPQFASVPFEKVAFLFGGDSFSVRSFHHIVAWFFVVFIVIHLYMVIRDDWLNRNGTLSSIFTGYKIEEKHDHNDAGQKPEGEKSE</sequence>
<evidence type="ECO:0000256" key="3">
    <source>
        <dbReference type="ARBA" id="ARBA00022448"/>
    </source>
</evidence>
<dbReference type="GO" id="GO:0020037">
    <property type="term" value="F:heme binding"/>
    <property type="evidence" value="ECO:0007669"/>
    <property type="project" value="TreeGrafter"/>
</dbReference>
<evidence type="ECO:0000259" key="13">
    <source>
        <dbReference type="Pfam" id="PF01292"/>
    </source>
</evidence>
<evidence type="ECO:0000256" key="4">
    <source>
        <dbReference type="ARBA" id="ARBA00022475"/>
    </source>
</evidence>
<evidence type="ECO:0000256" key="6">
    <source>
        <dbReference type="ARBA" id="ARBA00022692"/>
    </source>
</evidence>
<dbReference type="PROSITE" id="PS00882">
    <property type="entry name" value="NI_HGENASE_CYTB_1"/>
    <property type="match status" value="1"/>
</dbReference>
<dbReference type="GO" id="GO:0005886">
    <property type="term" value="C:plasma membrane"/>
    <property type="evidence" value="ECO:0007669"/>
    <property type="project" value="UniProtKB-SubCell"/>
</dbReference>
<dbReference type="InterPro" id="IPR000516">
    <property type="entry name" value="Ni-dep_Hydgase_cyt-B"/>
</dbReference>
<evidence type="ECO:0000256" key="9">
    <source>
        <dbReference type="ARBA" id="ARBA00022989"/>
    </source>
</evidence>
<feature type="domain" description="Cytochrome b561 bacterial/Ni-hydrogenase" evidence="13">
    <location>
        <begin position="32"/>
        <end position="233"/>
    </location>
</feature>
<dbReference type="InterPro" id="IPR051542">
    <property type="entry name" value="Hydrogenase_cytochrome"/>
</dbReference>
<feature type="transmembrane region" description="Helical" evidence="12">
    <location>
        <begin position="196"/>
        <end position="216"/>
    </location>
</feature>
<dbReference type="PRINTS" id="PR00161">
    <property type="entry name" value="NIHGNASECYTB"/>
</dbReference>
<comment type="subcellular location">
    <subcellularLocation>
        <location evidence="1">Cell membrane</location>
        <topology evidence="1">Multi-pass membrane protein</topology>
    </subcellularLocation>
</comment>